<feature type="domain" description="Calcineurin-like phosphoesterase" evidence="7">
    <location>
        <begin position="6"/>
        <end position="211"/>
    </location>
</feature>
<keyword evidence="9" id="KW-1185">Reference proteome</keyword>
<protein>
    <submittedName>
        <fullName evidence="8">UDP-2,3-diacylglucosamine hydrolase</fullName>
    </submittedName>
</protein>
<dbReference type="Gene3D" id="3.60.21.10">
    <property type="match status" value="1"/>
</dbReference>
<dbReference type="SUPFAM" id="SSF56300">
    <property type="entry name" value="Metallo-dependent phosphatases"/>
    <property type="match status" value="1"/>
</dbReference>
<evidence type="ECO:0000313" key="8">
    <source>
        <dbReference type="EMBL" id="OOQ58448.1"/>
    </source>
</evidence>
<dbReference type="GO" id="GO:0046872">
    <property type="term" value="F:metal ion binding"/>
    <property type="evidence" value="ECO:0007669"/>
    <property type="project" value="UniProtKB-KW"/>
</dbReference>
<reference evidence="8 9" key="1">
    <citation type="submission" date="2016-07" db="EMBL/GenBank/DDBJ databases">
        <title>Genomic analysis of zinc-resistant bacterium Mucilaginibacter pedocola TBZ30.</title>
        <authorList>
            <person name="Huang J."/>
            <person name="Tang J."/>
        </authorList>
    </citation>
    <scope>NUCLEOTIDE SEQUENCE [LARGE SCALE GENOMIC DNA]</scope>
    <source>
        <strain evidence="8 9">TBZ30</strain>
    </source>
</reference>
<dbReference type="AlphaFoldDB" id="A0A1S9PCY1"/>
<dbReference type="InterPro" id="IPR043461">
    <property type="entry name" value="LpxH-like"/>
</dbReference>
<keyword evidence="3" id="KW-0479">Metal-binding</keyword>
<dbReference type="GO" id="GO:0009245">
    <property type="term" value="P:lipid A biosynthetic process"/>
    <property type="evidence" value="ECO:0007669"/>
    <property type="project" value="TreeGrafter"/>
</dbReference>
<gene>
    <name evidence="8" type="ORF">BC343_07175</name>
</gene>
<dbReference type="Pfam" id="PF00149">
    <property type="entry name" value="Metallophos"/>
    <property type="match status" value="1"/>
</dbReference>
<dbReference type="CDD" id="cd07398">
    <property type="entry name" value="MPP_YbbF-LpxH"/>
    <property type="match status" value="1"/>
</dbReference>
<evidence type="ECO:0000256" key="4">
    <source>
        <dbReference type="ARBA" id="ARBA00022801"/>
    </source>
</evidence>
<keyword evidence="6" id="KW-0464">Manganese</keyword>
<evidence type="ECO:0000256" key="1">
    <source>
        <dbReference type="ARBA" id="ARBA00022475"/>
    </source>
</evidence>
<name>A0A1S9PCY1_9SPHI</name>
<sequence length="261" mass="30680">MPTGKNIYFASDMHLGIGAQTSAREREDKVVRWLDMIKDDVAELFLVGDVFDFWFEYKTVVPKGYIRFLGKLAQLTDAGVKLYMFKGNHDMWMFDYFENELNATIIPNEFTFERNGKSFYLHHGDGLGPGDKKYKFLKKIFRSKLCQWAFARLHPNFGIGIAGAWSHKSKVTNARIGEKKLHPQEWIELYSKEVLQTRHYDYMIYGHRHRPMDKPLINNTRYINLGDWIYNFSYAVFDGVKLELKYFEKAKDGVPEWSSVI</sequence>
<evidence type="ECO:0000259" key="7">
    <source>
        <dbReference type="Pfam" id="PF00149"/>
    </source>
</evidence>
<keyword evidence="2" id="KW-0997">Cell inner membrane</keyword>
<organism evidence="8 9">
    <name type="scientific">Mucilaginibacter pedocola</name>
    <dbReference type="NCBI Taxonomy" id="1792845"/>
    <lineage>
        <taxon>Bacteria</taxon>
        <taxon>Pseudomonadati</taxon>
        <taxon>Bacteroidota</taxon>
        <taxon>Sphingobacteriia</taxon>
        <taxon>Sphingobacteriales</taxon>
        <taxon>Sphingobacteriaceae</taxon>
        <taxon>Mucilaginibacter</taxon>
    </lineage>
</organism>
<dbReference type="EMBL" id="MBTF01000023">
    <property type="protein sequence ID" value="OOQ58448.1"/>
    <property type="molecule type" value="Genomic_DNA"/>
</dbReference>
<dbReference type="RefSeq" id="WP_078349145.1">
    <property type="nucleotide sequence ID" value="NZ_MBTF01000023.1"/>
</dbReference>
<proteinExistence type="predicted"/>
<dbReference type="GO" id="GO:0008758">
    <property type="term" value="F:UDP-2,3-diacylglucosamine hydrolase activity"/>
    <property type="evidence" value="ECO:0007669"/>
    <property type="project" value="TreeGrafter"/>
</dbReference>
<dbReference type="GO" id="GO:0016020">
    <property type="term" value="C:membrane"/>
    <property type="evidence" value="ECO:0007669"/>
    <property type="project" value="GOC"/>
</dbReference>
<evidence type="ECO:0000256" key="6">
    <source>
        <dbReference type="ARBA" id="ARBA00023211"/>
    </source>
</evidence>
<evidence type="ECO:0000256" key="3">
    <source>
        <dbReference type="ARBA" id="ARBA00022723"/>
    </source>
</evidence>
<dbReference type="PANTHER" id="PTHR34990">
    <property type="entry name" value="UDP-2,3-DIACYLGLUCOSAMINE HYDROLASE-RELATED"/>
    <property type="match status" value="1"/>
</dbReference>
<accession>A0A1S9PCY1</accession>
<evidence type="ECO:0000313" key="9">
    <source>
        <dbReference type="Proteomes" id="UP000189739"/>
    </source>
</evidence>
<evidence type="ECO:0000256" key="5">
    <source>
        <dbReference type="ARBA" id="ARBA00023136"/>
    </source>
</evidence>
<dbReference type="OrthoDB" id="9802481at2"/>
<keyword evidence="4 8" id="KW-0378">Hydrolase</keyword>
<dbReference type="STRING" id="1792845.BC343_07175"/>
<keyword evidence="1" id="KW-1003">Cell membrane</keyword>
<dbReference type="PANTHER" id="PTHR34990:SF1">
    <property type="entry name" value="UDP-2,3-DIACYLGLUCOSAMINE HYDROLASE"/>
    <property type="match status" value="1"/>
</dbReference>
<dbReference type="InterPro" id="IPR029052">
    <property type="entry name" value="Metallo-depent_PP-like"/>
</dbReference>
<dbReference type="InterPro" id="IPR004843">
    <property type="entry name" value="Calcineurin-like_PHP"/>
</dbReference>
<evidence type="ECO:0000256" key="2">
    <source>
        <dbReference type="ARBA" id="ARBA00022519"/>
    </source>
</evidence>
<keyword evidence="5" id="KW-0472">Membrane</keyword>
<comment type="caution">
    <text evidence="8">The sequence shown here is derived from an EMBL/GenBank/DDBJ whole genome shotgun (WGS) entry which is preliminary data.</text>
</comment>
<dbReference type="Proteomes" id="UP000189739">
    <property type="component" value="Unassembled WGS sequence"/>
</dbReference>